<feature type="compositionally biased region" description="Basic and acidic residues" evidence="1">
    <location>
        <begin position="40"/>
        <end position="49"/>
    </location>
</feature>
<gene>
    <name evidence="3" type="ORF">NESM_000645600</name>
</gene>
<keyword evidence="2" id="KW-1133">Transmembrane helix</keyword>
<comment type="caution">
    <text evidence="3">The sequence shown here is derived from an EMBL/GenBank/DDBJ whole genome shotgun (WGS) entry which is preliminary data.</text>
</comment>
<keyword evidence="2" id="KW-0812">Transmembrane</keyword>
<sequence length="267" mass="27914">MAPKTRSSSSSAKVPRRGRSREAAHKSGPAPDTSAATTEAAERTREAEQRAATTTGTTTTTSKAHHGTTAAAEPVASPASPWRHRHVVFSLAAVVAALFVGAALLVGSRESGGDHGVLPERHPCSCAVPEIASSRLAQVLLSRRSGVSGVHWRTDEPGLDAFSFVSKCGRGAVVVLPGSFETVDELRAALVAPPAGQRGGCTVWVTTPEAVTAVANALKELLENNALTGRTVVPAHSRATLVVRSPKSREELKAELPHRVVHMLTEV</sequence>
<dbReference type="EMBL" id="JAECZO010000093">
    <property type="protein sequence ID" value="KAK7197018.1"/>
    <property type="molecule type" value="Genomic_DNA"/>
</dbReference>
<feature type="transmembrane region" description="Helical" evidence="2">
    <location>
        <begin position="87"/>
        <end position="106"/>
    </location>
</feature>
<feature type="compositionally biased region" description="Low complexity" evidence="1">
    <location>
        <begin position="50"/>
        <end position="79"/>
    </location>
</feature>
<evidence type="ECO:0000256" key="1">
    <source>
        <dbReference type="SAM" id="MobiDB-lite"/>
    </source>
</evidence>
<reference evidence="3 4" key="1">
    <citation type="journal article" date="2021" name="MBio">
        <title>A New Model Trypanosomatid, Novymonas esmeraldas: Genomic Perception of Its 'Candidatus Pandoraea novymonadis' Endosymbiont.</title>
        <authorList>
            <person name="Zakharova A."/>
            <person name="Saura A."/>
            <person name="Butenko A."/>
            <person name="Podesvova L."/>
            <person name="Warmusova S."/>
            <person name="Kostygov A.Y."/>
            <person name="Nenarokova A."/>
            <person name="Lukes J."/>
            <person name="Opperdoes F.R."/>
            <person name="Yurchenko V."/>
        </authorList>
    </citation>
    <scope>NUCLEOTIDE SEQUENCE [LARGE SCALE GENOMIC DNA]</scope>
    <source>
        <strain evidence="3 4">E262AT.01</strain>
    </source>
</reference>
<keyword evidence="4" id="KW-1185">Reference proteome</keyword>
<keyword evidence="2" id="KW-0472">Membrane</keyword>
<proteinExistence type="predicted"/>
<accession>A0AAW0ESK0</accession>
<feature type="compositionally biased region" description="Polar residues" evidence="1">
    <location>
        <begin position="1"/>
        <end position="12"/>
    </location>
</feature>
<evidence type="ECO:0000256" key="2">
    <source>
        <dbReference type="SAM" id="Phobius"/>
    </source>
</evidence>
<name>A0AAW0ESK0_9TRYP</name>
<protein>
    <submittedName>
        <fullName evidence="3">Uncharacterized protein</fullName>
    </submittedName>
</protein>
<evidence type="ECO:0000313" key="3">
    <source>
        <dbReference type="EMBL" id="KAK7197018.1"/>
    </source>
</evidence>
<feature type="region of interest" description="Disordered" evidence="1">
    <location>
        <begin position="1"/>
        <end position="79"/>
    </location>
</feature>
<organism evidence="3 4">
    <name type="scientific">Novymonas esmeraldas</name>
    <dbReference type="NCBI Taxonomy" id="1808958"/>
    <lineage>
        <taxon>Eukaryota</taxon>
        <taxon>Discoba</taxon>
        <taxon>Euglenozoa</taxon>
        <taxon>Kinetoplastea</taxon>
        <taxon>Metakinetoplastina</taxon>
        <taxon>Trypanosomatida</taxon>
        <taxon>Trypanosomatidae</taxon>
        <taxon>Novymonas</taxon>
    </lineage>
</organism>
<dbReference type="AlphaFoldDB" id="A0AAW0ESK0"/>
<evidence type="ECO:0000313" key="4">
    <source>
        <dbReference type="Proteomes" id="UP001430356"/>
    </source>
</evidence>
<dbReference type="Proteomes" id="UP001430356">
    <property type="component" value="Unassembled WGS sequence"/>
</dbReference>